<evidence type="ECO:0000256" key="8">
    <source>
        <dbReference type="ARBA" id="ARBA00022714"/>
    </source>
</evidence>
<keyword evidence="18" id="KW-1185">Reference proteome</keyword>
<dbReference type="Pfam" id="PF01799">
    <property type="entry name" value="Fer2_2"/>
    <property type="match status" value="1"/>
</dbReference>
<dbReference type="SUPFAM" id="SSF56176">
    <property type="entry name" value="FAD-binding/transporter-associated domain-like"/>
    <property type="match status" value="1"/>
</dbReference>
<dbReference type="InterPro" id="IPR006058">
    <property type="entry name" value="2Fe2S_fd_BS"/>
</dbReference>
<protein>
    <recommendedName>
        <fullName evidence="19">FAD-binding PCMH-type domain-containing protein</fullName>
    </recommendedName>
</protein>
<keyword evidence="14" id="KW-0576">Peroxisome</keyword>
<dbReference type="Pfam" id="PF20256">
    <property type="entry name" value="MoCoBD_2"/>
    <property type="match status" value="1"/>
</dbReference>
<dbReference type="Pfam" id="PF03450">
    <property type="entry name" value="CO_deh_flav_C"/>
    <property type="match status" value="1"/>
</dbReference>
<dbReference type="InterPro" id="IPR002888">
    <property type="entry name" value="2Fe-2S-bd"/>
</dbReference>
<evidence type="ECO:0000256" key="2">
    <source>
        <dbReference type="ARBA" id="ARBA00001974"/>
    </source>
</evidence>
<name>A0ABN8EA44_CHISP</name>
<keyword evidence="12" id="KW-0408">Iron</keyword>
<reference evidence="17" key="1">
    <citation type="submission" date="2021-12" db="EMBL/GenBank/DDBJ databases">
        <authorList>
            <person name="King R."/>
        </authorList>
    </citation>
    <scope>NUCLEOTIDE SEQUENCE</scope>
</reference>
<keyword evidence="11" id="KW-0560">Oxidoreductase</keyword>
<dbReference type="Pfam" id="PF00111">
    <property type="entry name" value="Fer2"/>
    <property type="match status" value="1"/>
</dbReference>
<dbReference type="InterPro" id="IPR002346">
    <property type="entry name" value="Mopterin_DH_FAD-bd"/>
</dbReference>
<comment type="cofactor">
    <cofactor evidence="1">
        <name>Mo-molybdopterin</name>
        <dbReference type="ChEBI" id="CHEBI:71302"/>
    </cofactor>
</comment>
<dbReference type="InterPro" id="IPR036856">
    <property type="entry name" value="Ald_Oxase/Xan_DH_a/b_sf"/>
</dbReference>
<keyword evidence="6" id="KW-0500">Molybdenum</keyword>
<dbReference type="PROSITE" id="PS51387">
    <property type="entry name" value="FAD_PCMH"/>
    <property type="match status" value="1"/>
</dbReference>
<evidence type="ECO:0000256" key="13">
    <source>
        <dbReference type="ARBA" id="ARBA00023014"/>
    </source>
</evidence>
<gene>
    <name evidence="17" type="ORF">CHILSU_LOCUS3306</name>
</gene>
<evidence type="ECO:0000259" key="16">
    <source>
        <dbReference type="PROSITE" id="PS51387"/>
    </source>
</evidence>
<keyword evidence="13" id="KW-0411">Iron-sulfur</keyword>
<dbReference type="InterPro" id="IPR036683">
    <property type="entry name" value="CO_DH_flav_C_dom_sf"/>
</dbReference>
<evidence type="ECO:0000256" key="14">
    <source>
        <dbReference type="ARBA" id="ARBA00023140"/>
    </source>
</evidence>
<dbReference type="InterPro" id="IPR016208">
    <property type="entry name" value="Ald_Oxase/xanthine_DH-like"/>
</dbReference>
<dbReference type="PIRSF" id="PIRSF000127">
    <property type="entry name" value="Xanthine_DH"/>
    <property type="match status" value="1"/>
</dbReference>
<evidence type="ECO:0000256" key="9">
    <source>
        <dbReference type="ARBA" id="ARBA00022723"/>
    </source>
</evidence>
<keyword evidence="8" id="KW-0001">2Fe-2S</keyword>
<dbReference type="InterPro" id="IPR036318">
    <property type="entry name" value="FAD-bd_PCMH-like_sf"/>
</dbReference>
<comment type="subunit">
    <text evidence="5">Homodimer.</text>
</comment>
<sequence length="1260" mass="141763">MDRLCFTVNGVKCHVGCEVSSDVTLLDYLRDYLELRGTKYMCREGGCGACIVTATKSHGESPISVNACLVSITSCHNWDIITIERVGNRRDGYNQIQKTLAEYHGSQCGYCTPGWVMAMYSLLQSRKKITQLEIEQSFGSNICRCTGYRPILDAFKKFASDASKPVKISDIEDIQICRKTGAKCDSQNCDEDDWCIVTKDEYRNIFEIDLKDGKYWYRVSTVQDIFDVLKTKGTDSYMLVSGNTAKGVYPIDDYPLVLIDVSGVRELKGWKLDQNLVIGAGTTLTELLEIFNKMSKVEYFSYLKAFYDHLQLVAHIPVRNLASIAGNLMIKHQHREFTSDIFLLLETVGAELTIRHYRGLQQSVSMQQYLRLDMRGKVILKIAIPPLLDNEFKIVTYKILPRAQNAHAIVNAGFLYRLKSDGKVRQSRIIYSGLVSPSTRATLTEKFIFGKKLFTNETLQGAVRVLEQELVATPNPPEPSTEYRKRLALGLFYKSLLTLCPVEKLNTRYRSGAIKIHSTRPVSDGKQIFDTNPPMWPLTQPIQKVEALIQCSGEAQYSEDLPAFPHEVFAAFVLTTEGSGTIRDIDASEALSLPGVIAFYTAKDIPGLNSFTPNDSVLYSANEEVLCNGVVRYYNQPLGIIVAETRHLADRAAKMVRVTYKNVKRPIIDINEAKNDPLRLMQYASTQATEKGNDVAHVIRGANSIYQQYHFMMETLVCVTRPSEQGLEVFSATQWMDGTQMMISRALKMDSNSIDVYVTRLGGAYGIKISRSTQLAVASSLVVTKLNRPCRMIQALTTNMRAVGKRMPCSNEFEVGVDKTGVIQYIDYQLFQDNGYRINETLSQLGVDVHYNAYRNSRWKFTGQNVVTDTHSNTWCRAPGTFEAISMAEHVIEQISYEISLDPVEVRLANLDTERFNEVKEMFETLKSNSNYNERKLAVDKFNTQNRWKKRGLRVAFMRWSPSGAPRFDANLSVYHEDGTVVITHSGIEMGQGLNTKALQVAAYFLKIPLEKIKIKGNNTIIGPNAFITGGSIANQNIGIAVQRCCEQLLARLEPIKASMPQANWEQIIKTAYDSDVDLQSHGFVNTADIQQYDVCGVAFAEVEVDILTGEHEIIRVDLIEDPGRSISPEIDIGQVEGAFIMGVGYWTSEHIVFDPNNGEILTDRTWNYHVPQARDIPQDFRIYLTKKYPSSEQILGTKAIGEPPLCLSVVIPFAIREAIVSARLDSGIPTNKWFRIDGPYTLEKICLAASTKVDDFKFY</sequence>
<dbReference type="EMBL" id="OU963909">
    <property type="protein sequence ID" value="CAH0677124.1"/>
    <property type="molecule type" value="Genomic_DNA"/>
</dbReference>
<keyword evidence="7" id="KW-0285">Flavoprotein</keyword>
<dbReference type="PROSITE" id="PS51085">
    <property type="entry name" value="2FE2S_FER_2"/>
    <property type="match status" value="1"/>
</dbReference>
<dbReference type="CDD" id="cd00207">
    <property type="entry name" value="fer2"/>
    <property type="match status" value="1"/>
</dbReference>
<dbReference type="SUPFAM" id="SSF54292">
    <property type="entry name" value="2Fe-2S ferredoxin-like"/>
    <property type="match status" value="1"/>
</dbReference>
<evidence type="ECO:0000256" key="11">
    <source>
        <dbReference type="ARBA" id="ARBA00023002"/>
    </source>
</evidence>
<keyword evidence="9" id="KW-0479">Metal-binding</keyword>
<evidence type="ECO:0000256" key="6">
    <source>
        <dbReference type="ARBA" id="ARBA00022505"/>
    </source>
</evidence>
<dbReference type="InterPro" id="IPR046867">
    <property type="entry name" value="AldOxase/xan_DH_MoCoBD2"/>
</dbReference>
<dbReference type="Pfam" id="PF00941">
    <property type="entry name" value="FAD_binding_5"/>
    <property type="match status" value="1"/>
</dbReference>
<dbReference type="Gene3D" id="3.10.20.30">
    <property type="match status" value="1"/>
</dbReference>
<dbReference type="SUPFAM" id="SSF47741">
    <property type="entry name" value="CO dehydrogenase ISP C-domain like"/>
    <property type="match status" value="1"/>
</dbReference>
<evidence type="ECO:0000256" key="5">
    <source>
        <dbReference type="ARBA" id="ARBA00011738"/>
    </source>
</evidence>
<dbReference type="InterPro" id="IPR016166">
    <property type="entry name" value="FAD-bd_PCMH"/>
</dbReference>
<evidence type="ECO:0000313" key="18">
    <source>
        <dbReference type="Proteomes" id="UP001153292"/>
    </source>
</evidence>
<dbReference type="PANTHER" id="PTHR11908">
    <property type="entry name" value="XANTHINE DEHYDROGENASE"/>
    <property type="match status" value="1"/>
</dbReference>
<organism evidence="17 18">
    <name type="scientific">Chilo suppressalis</name>
    <name type="common">Asiatic rice borer moth</name>
    <dbReference type="NCBI Taxonomy" id="168631"/>
    <lineage>
        <taxon>Eukaryota</taxon>
        <taxon>Metazoa</taxon>
        <taxon>Ecdysozoa</taxon>
        <taxon>Arthropoda</taxon>
        <taxon>Hexapoda</taxon>
        <taxon>Insecta</taxon>
        <taxon>Pterygota</taxon>
        <taxon>Neoptera</taxon>
        <taxon>Endopterygota</taxon>
        <taxon>Lepidoptera</taxon>
        <taxon>Glossata</taxon>
        <taxon>Ditrysia</taxon>
        <taxon>Pyraloidea</taxon>
        <taxon>Crambidae</taxon>
        <taxon>Crambinae</taxon>
        <taxon>Chilo</taxon>
    </lineage>
</organism>
<feature type="domain" description="2Fe-2S ferredoxin-type" evidence="15">
    <location>
        <begin position="2"/>
        <end position="86"/>
    </location>
</feature>
<dbReference type="InterPro" id="IPR012675">
    <property type="entry name" value="Beta-grasp_dom_sf"/>
</dbReference>
<keyword evidence="10" id="KW-0274">FAD</keyword>
<dbReference type="InterPro" id="IPR036010">
    <property type="entry name" value="2Fe-2S_ferredoxin-like_sf"/>
</dbReference>
<evidence type="ECO:0000313" key="17">
    <source>
        <dbReference type="EMBL" id="CAH0677124.1"/>
    </source>
</evidence>
<dbReference type="InterPro" id="IPR005107">
    <property type="entry name" value="CO_DH_flav_C"/>
</dbReference>
<evidence type="ECO:0000256" key="3">
    <source>
        <dbReference type="ARBA" id="ARBA00004275"/>
    </source>
</evidence>
<dbReference type="Gene3D" id="3.30.465.10">
    <property type="match status" value="1"/>
</dbReference>
<evidence type="ECO:0000259" key="15">
    <source>
        <dbReference type="PROSITE" id="PS51085"/>
    </source>
</evidence>
<evidence type="ECO:0000256" key="10">
    <source>
        <dbReference type="ARBA" id="ARBA00022827"/>
    </source>
</evidence>
<dbReference type="SUPFAM" id="SSF55447">
    <property type="entry name" value="CO dehydrogenase flavoprotein C-terminal domain-like"/>
    <property type="match status" value="1"/>
</dbReference>
<dbReference type="SUPFAM" id="SSF56003">
    <property type="entry name" value="Molybdenum cofactor-binding domain"/>
    <property type="match status" value="1"/>
</dbReference>
<dbReference type="InterPro" id="IPR000674">
    <property type="entry name" value="Ald_Oxase/Xan_DH_a/b"/>
</dbReference>
<dbReference type="InterPro" id="IPR037165">
    <property type="entry name" value="AldOxase/xan_DH_Mopterin-bd_sf"/>
</dbReference>
<dbReference type="Pfam" id="PF02738">
    <property type="entry name" value="MoCoBD_1"/>
    <property type="match status" value="1"/>
</dbReference>
<dbReference type="InterPro" id="IPR001041">
    <property type="entry name" value="2Fe-2S_ferredoxin-type"/>
</dbReference>
<dbReference type="PROSITE" id="PS00197">
    <property type="entry name" value="2FE2S_FER_1"/>
    <property type="match status" value="1"/>
</dbReference>
<dbReference type="SMART" id="SM01092">
    <property type="entry name" value="CO_deh_flav_C"/>
    <property type="match status" value="1"/>
</dbReference>
<feature type="domain" description="FAD-binding PCMH-type" evidence="16">
    <location>
        <begin position="208"/>
        <end position="389"/>
    </location>
</feature>
<dbReference type="Gene3D" id="3.90.1170.50">
    <property type="entry name" value="Aldehyde oxidase/xanthine dehydrogenase, a/b hammerhead"/>
    <property type="match status" value="1"/>
</dbReference>
<dbReference type="Pfam" id="PF01315">
    <property type="entry name" value="Ald_Xan_dh_C"/>
    <property type="match status" value="1"/>
</dbReference>
<comment type="cofactor">
    <cofactor evidence="2">
        <name>FAD</name>
        <dbReference type="ChEBI" id="CHEBI:57692"/>
    </cofactor>
</comment>
<proteinExistence type="inferred from homology"/>
<evidence type="ECO:0000256" key="4">
    <source>
        <dbReference type="ARBA" id="ARBA00006849"/>
    </source>
</evidence>
<evidence type="ECO:0000256" key="7">
    <source>
        <dbReference type="ARBA" id="ARBA00022630"/>
    </source>
</evidence>
<evidence type="ECO:0000256" key="12">
    <source>
        <dbReference type="ARBA" id="ARBA00023004"/>
    </source>
</evidence>
<comment type="subcellular location">
    <subcellularLocation>
        <location evidence="3">Peroxisome</location>
    </subcellularLocation>
</comment>
<dbReference type="SUPFAM" id="SSF54665">
    <property type="entry name" value="CO dehydrogenase molybdoprotein N-domain-like"/>
    <property type="match status" value="1"/>
</dbReference>
<comment type="similarity">
    <text evidence="4">Belongs to the xanthine dehydrogenase family.</text>
</comment>
<dbReference type="Proteomes" id="UP001153292">
    <property type="component" value="Chromosome 16"/>
</dbReference>
<evidence type="ECO:0000256" key="1">
    <source>
        <dbReference type="ARBA" id="ARBA00001924"/>
    </source>
</evidence>
<dbReference type="InterPro" id="IPR008274">
    <property type="entry name" value="AldOxase/xan_DH_MoCoBD1"/>
</dbReference>
<dbReference type="Gene3D" id="3.30.390.50">
    <property type="entry name" value="CO dehydrogenase flavoprotein, C-terminal domain"/>
    <property type="match status" value="1"/>
</dbReference>
<dbReference type="SMART" id="SM01008">
    <property type="entry name" value="Ald_Xan_dh_C"/>
    <property type="match status" value="1"/>
</dbReference>
<dbReference type="Gene3D" id="1.10.150.120">
    <property type="entry name" value="[2Fe-2S]-binding domain"/>
    <property type="match status" value="1"/>
</dbReference>
<accession>A0ABN8EA44</accession>
<evidence type="ECO:0008006" key="19">
    <source>
        <dbReference type="Google" id="ProtNLM"/>
    </source>
</evidence>
<dbReference type="PANTHER" id="PTHR11908:SF132">
    <property type="entry name" value="ALDEHYDE OXIDASE 1-RELATED"/>
    <property type="match status" value="1"/>
</dbReference>
<dbReference type="InterPro" id="IPR036884">
    <property type="entry name" value="2Fe-2S-bd_dom_sf"/>
</dbReference>
<dbReference type="InterPro" id="IPR016169">
    <property type="entry name" value="FAD-bd_PCMH_sub2"/>
</dbReference>
<dbReference type="Gene3D" id="3.30.365.10">
    <property type="entry name" value="Aldehyde oxidase/xanthine dehydrogenase, molybdopterin binding domain"/>
    <property type="match status" value="4"/>
</dbReference>